<evidence type="ECO:0000259" key="2">
    <source>
        <dbReference type="Pfam" id="PF13568"/>
    </source>
</evidence>
<gene>
    <name evidence="3" type="ORF">ACFS5N_00625</name>
</gene>
<organism evidence="3 4">
    <name type="scientific">Mucilaginibacter ximonensis</name>
    <dbReference type="NCBI Taxonomy" id="538021"/>
    <lineage>
        <taxon>Bacteria</taxon>
        <taxon>Pseudomonadati</taxon>
        <taxon>Bacteroidota</taxon>
        <taxon>Sphingobacteriia</taxon>
        <taxon>Sphingobacteriales</taxon>
        <taxon>Sphingobacteriaceae</taxon>
        <taxon>Mucilaginibacter</taxon>
    </lineage>
</organism>
<dbReference type="Proteomes" id="UP001597557">
    <property type="component" value="Unassembled WGS sequence"/>
</dbReference>
<dbReference type="RefSeq" id="WP_377181137.1">
    <property type="nucleotide sequence ID" value="NZ_JBHUPD010000001.1"/>
</dbReference>
<accession>A0ABW5Y7V5</accession>
<dbReference type="EMBL" id="JBHUPD010000001">
    <property type="protein sequence ID" value="MFD2870947.1"/>
    <property type="molecule type" value="Genomic_DNA"/>
</dbReference>
<feature type="domain" description="Outer membrane protein beta-barrel" evidence="2">
    <location>
        <begin position="24"/>
        <end position="174"/>
    </location>
</feature>
<feature type="signal peptide" evidence="1">
    <location>
        <begin position="1"/>
        <end position="20"/>
    </location>
</feature>
<dbReference type="SUPFAM" id="SSF56925">
    <property type="entry name" value="OMPA-like"/>
    <property type="match status" value="1"/>
</dbReference>
<evidence type="ECO:0000256" key="1">
    <source>
        <dbReference type="SAM" id="SignalP"/>
    </source>
</evidence>
<comment type="caution">
    <text evidence="3">The sequence shown here is derived from an EMBL/GenBank/DDBJ whole genome shotgun (WGS) entry which is preliminary data.</text>
</comment>
<protein>
    <submittedName>
        <fullName evidence="3">Porin family protein</fullName>
    </submittedName>
</protein>
<dbReference type="InterPro" id="IPR025665">
    <property type="entry name" value="Beta-barrel_OMP_2"/>
</dbReference>
<sequence length="204" mass="22265">MRKIFLVLITMFACTQLASAQKNYGTQFSVNLGINASQVTDANNYSSDAVAGLNAGIAVDHNFSRDWGISVGLNYQQKGWGNGFVILPDNSEIDGVNYKLNYLTVPVLAKWHFGRTNNWYVDLGPYVGFLLSASESSNTVFDAKSYFNNVDGGLALGIGVKIPINRYSHFFIEYAAQAGVANVYRDSYSSVQNITNGLNVGIGF</sequence>
<evidence type="ECO:0000313" key="3">
    <source>
        <dbReference type="EMBL" id="MFD2870947.1"/>
    </source>
</evidence>
<proteinExistence type="predicted"/>
<keyword evidence="1" id="KW-0732">Signal</keyword>
<feature type="chain" id="PRO_5046598182" evidence="1">
    <location>
        <begin position="21"/>
        <end position="204"/>
    </location>
</feature>
<evidence type="ECO:0000313" key="4">
    <source>
        <dbReference type="Proteomes" id="UP001597557"/>
    </source>
</evidence>
<name>A0ABW5Y7V5_9SPHI</name>
<reference evidence="4" key="1">
    <citation type="journal article" date="2019" name="Int. J. Syst. Evol. Microbiol.">
        <title>The Global Catalogue of Microorganisms (GCM) 10K type strain sequencing project: providing services to taxonomists for standard genome sequencing and annotation.</title>
        <authorList>
            <consortium name="The Broad Institute Genomics Platform"/>
            <consortium name="The Broad Institute Genome Sequencing Center for Infectious Disease"/>
            <person name="Wu L."/>
            <person name="Ma J."/>
        </authorList>
    </citation>
    <scope>NUCLEOTIDE SEQUENCE [LARGE SCALE GENOMIC DNA]</scope>
    <source>
        <strain evidence="4">KCTC 22437</strain>
    </source>
</reference>
<keyword evidence="4" id="KW-1185">Reference proteome</keyword>
<dbReference type="InterPro" id="IPR011250">
    <property type="entry name" value="OMP/PagP_B-barrel"/>
</dbReference>
<dbReference type="Pfam" id="PF13568">
    <property type="entry name" value="OMP_b-brl_2"/>
    <property type="match status" value="1"/>
</dbReference>